<evidence type="ECO:0000313" key="2">
    <source>
        <dbReference type="EMBL" id="UWP96807.1"/>
    </source>
</evidence>
<dbReference type="CDD" id="cd17511">
    <property type="entry name" value="YbjN_AmyR-like"/>
    <property type="match status" value="1"/>
</dbReference>
<evidence type="ECO:0000313" key="3">
    <source>
        <dbReference type="Proteomes" id="UP001057991"/>
    </source>
</evidence>
<dbReference type="InterPro" id="IPR019660">
    <property type="entry name" value="Put_sensory_transdc_reg_YbjN"/>
</dbReference>
<feature type="chain" id="PRO_5040356007" evidence="1">
    <location>
        <begin position="21"/>
        <end position="154"/>
    </location>
</feature>
<dbReference type="EMBL" id="CP080776">
    <property type="protein sequence ID" value="UWP96807.1"/>
    <property type="molecule type" value="Genomic_DNA"/>
</dbReference>
<dbReference type="Proteomes" id="UP001057991">
    <property type="component" value="Chromosome"/>
</dbReference>
<dbReference type="Pfam" id="PF10722">
    <property type="entry name" value="YbjN"/>
    <property type="match status" value="1"/>
</dbReference>
<evidence type="ECO:0000256" key="1">
    <source>
        <dbReference type="SAM" id="SignalP"/>
    </source>
</evidence>
<feature type="signal peptide" evidence="1">
    <location>
        <begin position="1"/>
        <end position="20"/>
    </location>
</feature>
<accession>A0A9Q9HDX6</accession>
<name>A0A9Q9HDX6_9RHOB</name>
<sequence>MSKLICATALAAFTAGGALAQNITAADPQSLMNFFADEGAPAKLDVDNVGDPLIEMKHYGTEFAVYFYGCDDGKSCDAIQFFSGYSTDGKTPIATINVWNRENRYGRAYLTDEGNARVEYDIYTGADGITREDFAEVFEMWLSVMGQFEKHIDW</sequence>
<organism evidence="2 3">
    <name type="scientific">Aliiroseovarius crassostreae</name>
    <dbReference type="NCBI Taxonomy" id="154981"/>
    <lineage>
        <taxon>Bacteria</taxon>
        <taxon>Pseudomonadati</taxon>
        <taxon>Pseudomonadota</taxon>
        <taxon>Alphaproteobacteria</taxon>
        <taxon>Rhodobacterales</taxon>
        <taxon>Paracoccaceae</taxon>
        <taxon>Aliiroseovarius</taxon>
    </lineage>
</organism>
<dbReference type="AlphaFoldDB" id="A0A9Q9HDX6"/>
<proteinExistence type="predicted"/>
<gene>
    <name evidence="2" type="ORF">K3X48_00535</name>
</gene>
<reference evidence="2" key="1">
    <citation type="submission" date="2021-08" db="EMBL/GenBank/DDBJ databases">
        <authorList>
            <person name="Nwanade C."/>
            <person name="Wang M."/>
            <person name="Masoudi A."/>
            <person name="Yu Z."/>
            <person name="Liu J."/>
        </authorList>
    </citation>
    <scope>NUCLEOTIDE SEQUENCE</scope>
    <source>
        <strain evidence="2">S056</strain>
    </source>
</reference>
<keyword evidence="1" id="KW-0732">Signal</keyword>
<protein>
    <submittedName>
        <fullName evidence="2">YbjN domain-containing protein</fullName>
    </submittedName>
</protein>